<comment type="caution">
    <text evidence="7">The sequence shown here is derived from an EMBL/GenBank/DDBJ whole genome shotgun (WGS) entry which is preliminary data.</text>
</comment>
<dbReference type="InterPro" id="IPR001452">
    <property type="entry name" value="SH3_domain"/>
</dbReference>
<evidence type="ECO:0000313" key="8">
    <source>
        <dbReference type="Proteomes" id="UP001566132"/>
    </source>
</evidence>
<dbReference type="Gene3D" id="2.30.30.40">
    <property type="entry name" value="SH3 Domains"/>
    <property type="match status" value="2"/>
</dbReference>
<accession>A0ABD1EDB7</accession>
<sequence length="289" mass="32030">MSFVTQKHKKKPPPRPPPPNFSKLKSKSTFNLTPLVPTGSLIEWSPPNSPNPEATHHFGGSVSSSFSSSTSSLASSKKSFDIDLSSLQWPVSQSQGNNGATFQSYLVNSGSFNTKTRNSQNTFIGPTIIRPKVKLNKVDLANLEPSGSLPMPSIPPPSPPKIVNEVETPYGIALYDYFANHPSDLSFQIDDVVILIRRINDDWLYGRVLDKEGMFPESFINVQVPLKQEANIVTALYDFSAQMPGDLSFKTGQKIKVTKMISNEWLYGEFDGQLGQFPSNYVNRVPKMM</sequence>
<dbReference type="SMART" id="SM00326">
    <property type="entry name" value="SH3"/>
    <property type="match status" value="2"/>
</dbReference>
<dbReference type="PANTHER" id="PTHR47174:SF3">
    <property type="entry name" value="BRIDGING INTEGRATOR 3"/>
    <property type="match status" value="1"/>
</dbReference>
<evidence type="ECO:0000259" key="6">
    <source>
        <dbReference type="PROSITE" id="PS50002"/>
    </source>
</evidence>
<dbReference type="InterPro" id="IPR046982">
    <property type="entry name" value="BIN3/RVS161-like"/>
</dbReference>
<feature type="domain" description="SH3" evidence="6">
    <location>
        <begin position="228"/>
        <end position="287"/>
    </location>
</feature>
<dbReference type="CDD" id="cd00174">
    <property type="entry name" value="SH3"/>
    <property type="match status" value="2"/>
</dbReference>
<organism evidence="7 8">
    <name type="scientific">Hypothenemus hampei</name>
    <name type="common">Coffee berry borer</name>
    <dbReference type="NCBI Taxonomy" id="57062"/>
    <lineage>
        <taxon>Eukaryota</taxon>
        <taxon>Metazoa</taxon>
        <taxon>Ecdysozoa</taxon>
        <taxon>Arthropoda</taxon>
        <taxon>Hexapoda</taxon>
        <taxon>Insecta</taxon>
        <taxon>Pterygota</taxon>
        <taxon>Neoptera</taxon>
        <taxon>Endopterygota</taxon>
        <taxon>Coleoptera</taxon>
        <taxon>Polyphaga</taxon>
        <taxon>Cucujiformia</taxon>
        <taxon>Curculionidae</taxon>
        <taxon>Scolytinae</taxon>
        <taxon>Hypothenemus</taxon>
    </lineage>
</organism>
<dbReference type="InterPro" id="IPR036028">
    <property type="entry name" value="SH3-like_dom_sf"/>
</dbReference>
<dbReference type="PRINTS" id="PR00452">
    <property type="entry name" value="SH3DOMAIN"/>
</dbReference>
<dbReference type="Proteomes" id="UP001566132">
    <property type="component" value="Unassembled WGS sequence"/>
</dbReference>
<dbReference type="EMBL" id="JBDJPC010000008">
    <property type="protein sequence ID" value="KAL1492639.1"/>
    <property type="molecule type" value="Genomic_DNA"/>
</dbReference>
<evidence type="ECO:0000256" key="5">
    <source>
        <dbReference type="SAM" id="MobiDB-lite"/>
    </source>
</evidence>
<feature type="compositionally biased region" description="Basic residues" evidence="5">
    <location>
        <begin position="1"/>
        <end position="13"/>
    </location>
</feature>
<feature type="region of interest" description="Disordered" evidence="5">
    <location>
        <begin position="1"/>
        <end position="62"/>
    </location>
</feature>
<gene>
    <name evidence="7" type="ORF">ABEB36_010869</name>
</gene>
<evidence type="ECO:0000256" key="3">
    <source>
        <dbReference type="ARBA" id="ARBA00022490"/>
    </source>
</evidence>
<evidence type="ECO:0000256" key="1">
    <source>
        <dbReference type="ARBA" id="ARBA00004496"/>
    </source>
</evidence>
<evidence type="ECO:0000313" key="7">
    <source>
        <dbReference type="EMBL" id="KAL1492639.1"/>
    </source>
</evidence>
<dbReference type="Pfam" id="PF00018">
    <property type="entry name" value="SH3_1"/>
    <property type="match status" value="2"/>
</dbReference>
<dbReference type="PROSITE" id="PS50002">
    <property type="entry name" value="SH3"/>
    <property type="match status" value="2"/>
</dbReference>
<dbReference type="SUPFAM" id="SSF50044">
    <property type="entry name" value="SH3-domain"/>
    <property type="match status" value="2"/>
</dbReference>
<dbReference type="PANTHER" id="PTHR47174">
    <property type="entry name" value="BRIDGING INTEGRATOR 3"/>
    <property type="match status" value="1"/>
</dbReference>
<evidence type="ECO:0000256" key="4">
    <source>
        <dbReference type="PROSITE-ProRule" id="PRU00192"/>
    </source>
</evidence>
<reference evidence="7 8" key="1">
    <citation type="submission" date="2024-05" db="EMBL/GenBank/DDBJ databases">
        <title>Genetic variation in Jamaican populations of the coffee berry borer (Hypothenemus hampei).</title>
        <authorList>
            <person name="Errbii M."/>
            <person name="Myrie A."/>
        </authorList>
    </citation>
    <scope>NUCLEOTIDE SEQUENCE [LARGE SCALE GENOMIC DNA]</scope>
    <source>
        <strain evidence="7">JA-Hopewell-2020-01-JO</strain>
        <tissue evidence="7">Whole body</tissue>
    </source>
</reference>
<evidence type="ECO:0000256" key="2">
    <source>
        <dbReference type="ARBA" id="ARBA00022443"/>
    </source>
</evidence>
<dbReference type="PRINTS" id="PR00499">
    <property type="entry name" value="P67PHOX"/>
</dbReference>
<proteinExistence type="predicted"/>
<keyword evidence="8" id="KW-1185">Reference proteome</keyword>
<protein>
    <recommendedName>
        <fullName evidence="6">SH3 domain-containing protein</fullName>
    </recommendedName>
</protein>
<dbReference type="GO" id="GO:0005737">
    <property type="term" value="C:cytoplasm"/>
    <property type="evidence" value="ECO:0007669"/>
    <property type="project" value="UniProtKB-SubCell"/>
</dbReference>
<keyword evidence="3" id="KW-0963">Cytoplasm</keyword>
<dbReference type="AlphaFoldDB" id="A0ABD1EDB7"/>
<feature type="domain" description="SH3" evidence="6">
    <location>
        <begin position="166"/>
        <end position="225"/>
    </location>
</feature>
<comment type="subcellular location">
    <subcellularLocation>
        <location evidence="1">Cytoplasm</location>
    </subcellularLocation>
</comment>
<keyword evidence="2 4" id="KW-0728">SH3 domain</keyword>
<name>A0ABD1EDB7_HYPHA</name>